<keyword evidence="6 13" id="KW-0547">Nucleotide-binding</keyword>
<comment type="subcellular location">
    <subcellularLocation>
        <location evidence="13">Nucleus</location>
    </subcellularLocation>
</comment>
<feature type="domain" description="Carbohydrate kinase PfkB" evidence="14">
    <location>
        <begin position="31"/>
        <end position="342"/>
    </location>
</feature>
<sequence length="349" mass="38713">MASGDNQLPEGALLGMCNPLLDIQANVGLDLLEKYGLKQNDAILAEDKHLPLFDELTQNYKVTYVPGGANQNAFRVFQWIVGQPNRSVFFGAVGDDEYGRILAEKAREAGVNVQYQINKEIKTGTCAALVYKHHRSLCAHLAAANTFTIDHLLKPQSQELIKNALYYAISGFFITVCPEGILHIAEHAAKENKLFCQNLSAPFVPICFKESLDKIIPYVDLLFCNESEIEAYAQAHDYGTKDIKDIARRLVKEEKVNKQRSRILVVTQGHDPVIVIQNDELKEYPVPELPKEKIVDTTGAGDAFCGGFLALYLQGKSIEDSVNCGIWAAAHVIAREGCVFPVDVKYKTV</sequence>
<comment type="subunit">
    <text evidence="13">Monomer.</text>
</comment>
<dbReference type="GO" id="GO:0044209">
    <property type="term" value="P:AMP salvage"/>
    <property type="evidence" value="ECO:0007669"/>
    <property type="project" value="UniProtKB-UniRule"/>
</dbReference>
<evidence type="ECO:0000256" key="8">
    <source>
        <dbReference type="ARBA" id="ARBA00022840"/>
    </source>
</evidence>
<accession>A0A1I7RSL7</accession>
<dbReference type="InterPro" id="IPR002173">
    <property type="entry name" value="Carboh/pur_kinase_PfkB_CS"/>
</dbReference>
<keyword evidence="9 13" id="KW-0460">Magnesium</keyword>
<comment type="function">
    <text evidence="13">ATP dependent phosphorylation of adenosine and other related nucleoside analogs to monophosphate derivatives.</text>
</comment>
<evidence type="ECO:0000256" key="13">
    <source>
        <dbReference type="RuleBase" id="RU368116"/>
    </source>
</evidence>
<dbReference type="EMBL" id="CAJFCV020000005">
    <property type="protein sequence ID" value="CAG9122876.1"/>
    <property type="molecule type" value="Genomic_DNA"/>
</dbReference>
<dbReference type="InterPro" id="IPR011611">
    <property type="entry name" value="PfkB_dom"/>
</dbReference>
<keyword evidence="13" id="KW-0539">Nucleus</keyword>
<evidence type="ECO:0000313" key="18">
    <source>
        <dbReference type="WBParaSite" id="BXY_0372100.1"/>
    </source>
</evidence>
<evidence type="ECO:0000256" key="10">
    <source>
        <dbReference type="ARBA" id="ARBA00051362"/>
    </source>
</evidence>
<dbReference type="Proteomes" id="UP000659654">
    <property type="component" value="Unassembled WGS sequence"/>
</dbReference>
<keyword evidence="8 13" id="KW-0067">ATP-binding</keyword>
<evidence type="ECO:0000259" key="14">
    <source>
        <dbReference type="Pfam" id="PF00294"/>
    </source>
</evidence>
<dbReference type="Gene3D" id="3.40.1190.20">
    <property type="match status" value="1"/>
</dbReference>
<dbReference type="InterPro" id="IPR029056">
    <property type="entry name" value="Ribokinase-like"/>
</dbReference>
<dbReference type="GO" id="GO:0005524">
    <property type="term" value="F:ATP binding"/>
    <property type="evidence" value="ECO:0007669"/>
    <property type="project" value="UniProtKB-UniRule"/>
</dbReference>
<evidence type="ECO:0000256" key="9">
    <source>
        <dbReference type="ARBA" id="ARBA00022842"/>
    </source>
</evidence>
<keyword evidence="7 13" id="KW-0418">Kinase</keyword>
<evidence type="ECO:0000256" key="7">
    <source>
        <dbReference type="ARBA" id="ARBA00022777"/>
    </source>
</evidence>
<evidence type="ECO:0000313" key="15">
    <source>
        <dbReference type="EMBL" id="CAD5231622.1"/>
    </source>
</evidence>
<dbReference type="SMR" id="A0A1I7RSL7"/>
<keyword evidence="4 13" id="KW-0808">Transferase</keyword>
<organism evidence="16 18">
    <name type="scientific">Bursaphelenchus xylophilus</name>
    <name type="common">Pinewood nematode worm</name>
    <name type="synonym">Aphelenchoides xylophilus</name>
    <dbReference type="NCBI Taxonomy" id="6326"/>
    <lineage>
        <taxon>Eukaryota</taxon>
        <taxon>Metazoa</taxon>
        <taxon>Ecdysozoa</taxon>
        <taxon>Nematoda</taxon>
        <taxon>Chromadorea</taxon>
        <taxon>Rhabditida</taxon>
        <taxon>Tylenchina</taxon>
        <taxon>Tylenchomorpha</taxon>
        <taxon>Aphelenchoidea</taxon>
        <taxon>Aphelenchoididae</taxon>
        <taxon>Bursaphelenchus</taxon>
    </lineage>
</organism>
<dbReference type="Proteomes" id="UP000095284">
    <property type="component" value="Unplaced"/>
</dbReference>
<evidence type="ECO:0000313" key="16">
    <source>
        <dbReference type="Proteomes" id="UP000095284"/>
    </source>
</evidence>
<evidence type="ECO:0000256" key="3">
    <source>
        <dbReference type="ARBA" id="ARBA00012119"/>
    </source>
</evidence>
<evidence type="ECO:0000256" key="4">
    <source>
        <dbReference type="ARBA" id="ARBA00022679"/>
    </source>
</evidence>
<keyword evidence="5 13" id="KW-0660">Purine salvage</keyword>
<dbReference type="EC" id="2.7.1.20" evidence="3 13"/>
<evidence type="ECO:0000256" key="11">
    <source>
        <dbReference type="ARBA" id="ARBA00068771"/>
    </source>
</evidence>
<dbReference type="EMBL" id="CAJFDI010000005">
    <property type="protein sequence ID" value="CAD5231622.1"/>
    <property type="molecule type" value="Genomic_DNA"/>
</dbReference>
<evidence type="ECO:0000256" key="12">
    <source>
        <dbReference type="PIRSR" id="PIRSR601805-1"/>
    </source>
</evidence>
<evidence type="ECO:0000313" key="17">
    <source>
        <dbReference type="Proteomes" id="UP000659654"/>
    </source>
</evidence>
<dbReference type="eggNOG" id="KOG2854">
    <property type="taxonomic scope" value="Eukaryota"/>
</dbReference>
<name>A0A1I7RSL7_BURXY</name>
<reference evidence="18" key="1">
    <citation type="submission" date="2016-11" db="UniProtKB">
        <authorList>
            <consortium name="WormBaseParasite"/>
        </authorList>
    </citation>
    <scope>IDENTIFICATION</scope>
</reference>
<dbReference type="GO" id="GO:0005829">
    <property type="term" value="C:cytosol"/>
    <property type="evidence" value="ECO:0007669"/>
    <property type="project" value="TreeGrafter"/>
</dbReference>
<dbReference type="UniPathway" id="UPA00588">
    <property type="reaction ID" value="UER00659"/>
</dbReference>
<gene>
    <name evidence="15" type="ORF">BXYJ_LOCUS11718</name>
</gene>
<dbReference type="GO" id="GO:0006144">
    <property type="term" value="P:purine nucleobase metabolic process"/>
    <property type="evidence" value="ECO:0007669"/>
    <property type="project" value="TreeGrafter"/>
</dbReference>
<dbReference type="PANTHER" id="PTHR45769:SF3">
    <property type="entry name" value="ADENOSINE KINASE"/>
    <property type="match status" value="1"/>
</dbReference>
<dbReference type="FunFam" id="3.40.1190.20:FF:000076">
    <property type="entry name" value="Adenosine kinase"/>
    <property type="match status" value="1"/>
</dbReference>
<evidence type="ECO:0000256" key="6">
    <source>
        <dbReference type="ARBA" id="ARBA00022741"/>
    </source>
</evidence>
<dbReference type="PROSITE" id="PS00584">
    <property type="entry name" value="PFKB_KINASES_2"/>
    <property type="match status" value="1"/>
</dbReference>
<keyword evidence="17" id="KW-1185">Reference proteome</keyword>
<dbReference type="InterPro" id="IPR001805">
    <property type="entry name" value="Adenokinase"/>
</dbReference>
<dbReference type="GO" id="GO:0004001">
    <property type="term" value="F:adenosine kinase activity"/>
    <property type="evidence" value="ECO:0007669"/>
    <property type="project" value="UniProtKB-UniRule"/>
</dbReference>
<dbReference type="FunFam" id="3.30.1110.10:FF:000001">
    <property type="entry name" value="Adenosine kinase a"/>
    <property type="match status" value="1"/>
</dbReference>
<comment type="cofactor">
    <cofactor evidence="13">
        <name>Mg(2+)</name>
        <dbReference type="ChEBI" id="CHEBI:18420"/>
    </cofactor>
    <text evidence="13">Binds 3 Mg(2+) ions per subunit.</text>
</comment>
<dbReference type="AlphaFoldDB" id="A0A1I7RSL7"/>
<evidence type="ECO:0000256" key="1">
    <source>
        <dbReference type="ARBA" id="ARBA00004801"/>
    </source>
</evidence>
<dbReference type="OrthoDB" id="432447at2759"/>
<feature type="active site" description="Proton acceptor" evidence="12">
    <location>
        <position position="302"/>
    </location>
</feature>
<comment type="pathway">
    <text evidence="1 13">Purine metabolism; AMP biosynthesis via salvage pathway; AMP from adenosine: step 1/1.</text>
</comment>
<dbReference type="SUPFAM" id="SSF53613">
    <property type="entry name" value="Ribokinase-like"/>
    <property type="match status" value="1"/>
</dbReference>
<comment type="catalytic activity">
    <reaction evidence="10 13">
        <text>adenosine + ATP = AMP + ADP + H(+)</text>
        <dbReference type="Rhea" id="RHEA:20824"/>
        <dbReference type="ChEBI" id="CHEBI:15378"/>
        <dbReference type="ChEBI" id="CHEBI:16335"/>
        <dbReference type="ChEBI" id="CHEBI:30616"/>
        <dbReference type="ChEBI" id="CHEBI:456215"/>
        <dbReference type="ChEBI" id="CHEBI:456216"/>
        <dbReference type="EC" id="2.7.1.20"/>
    </reaction>
</comment>
<dbReference type="PRINTS" id="PR00989">
    <property type="entry name" value="ADENOKINASE"/>
</dbReference>
<protein>
    <recommendedName>
        <fullName evidence="11 13">Adenosine kinase</fullName>
        <shortName evidence="13">AK</shortName>
        <ecNumber evidence="3 13">2.7.1.20</ecNumber>
    </recommendedName>
    <alternativeName>
        <fullName evidence="13">Adenosine 5'-phosphotransferase</fullName>
    </alternativeName>
</protein>
<dbReference type="Gene3D" id="3.30.1110.10">
    <property type="match status" value="1"/>
</dbReference>
<evidence type="ECO:0000256" key="2">
    <source>
        <dbReference type="ARBA" id="ARBA00010688"/>
    </source>
</evidence>
<dbReference type="Pfam" id="PF00294">
    <property type="entry name" value="PfkB"/>
    <property type="match status" value="1"/>
</dbReference>
<dbReference type="GO" id="GO:0005634">
    <property type="term" value="C:nucleus"/>
    <property type="evidence" value="ECO:0007669"/>
    <property type="project" value="UniProtKB-SubCell"/>
</dbReference>
<dbReference type="WBParaSite" id="BXY_0372100.1">
    <property type="protein sequence ID" value="BXY_0372100.1"/>
    <property type="gene ID" value="BXY_0372100"/>
</dbReference>
<dbReference type="PANTHER" id="PTHR45769">
    <property type="entry name" value="ADENOSINE KINASE"/>
    <property type="match status" value="1"/>
</dbReference>
<proteinExistence type="inferred from homology"/>
<evidence type="ECO:0000256" key="5">
    <source>
        <dbReference type="ARBA" id="ARBA00022726"/>
    </source>
</evidence>
<comment type="similarity">
    <text evidence="2 13">Belongs to the carbohydrate kinase PfkB family.</text>
</comment>
<dbReference type="CDD" id="cd01168">
    <property type="entry name" value="adenosine_kinase"/>
    <property type="match status" value="1"/>
</dbReference>
<dbReference type="Proteomes" id="UP000582659">
    <property type="component" value="Unassembled WGS sequence"/>
</dbReference>
<dbReference type="GO" id="GO:0006166">
    <property type="term" value="P:purine ribonucleoside salvage"/>
    <property type="evidence" value="ECO:0007669"/>
    <property type="project" value="UniProtKB-KW"/>
</dbReference>
<reference evidence="15" key="2">
    <citation type="submission" date="2020-09" db="EMBL/GenBank/DDBJ databases">
        <authorList>
            <person name="Kikuchi T."/>
        </authorList>
    </citation>
    <scope>NUCLEOTIDE SEQUENCE</scope>
    <source>
        <strain evidence="15">Ka4C1</strain>
    </source>
</reference>